<feature type="coiled-coil region" evidence="1">
    <location>
        <begin position="367"/>
        <end position="394"/>
    </location>
</feature>
<organism evidence="3 4">
    <name type="scientific">Paramecium sonneborni</name>
    <dbReference type="NCBI Taxonomy" id="65129"/>
    <lineage>
        <taxon>Eukaryota</taxon>
        <taxon>Sar</taxon>
        <taxon>Alveolata</taxon>
        <taxon>Ciliophora</taxon>
        <taxon>Intramacronucleata</taxon>
        <taxon>Oligohymenophorea</taxon>
        <taxon>Peniculida</taxon>
        <taxon>Parameciidae</taxon>
        <taxon>Paramecium</taxon>
    </lineage>
</organism>
<keyword evidence="1" id="KW-0175">Coiled coil</keyword>
<feature type="region of interest" description="Disordered" evidence="2">
    <location>
        <begin position="307"/>
        <end position="349"/>
    </location>
</feature>
<reference evidence="3" key="1">
    <citation type="submission" date="2021-01" db="EMBL/GenBank/DDBJ databases">
        <authorList>
            <consortium name="Genoscope - CEA"/>
            <person name="William W."/>
        </authorList>
    </citation>
    <scope>NUCLEOTIDE SEQUENCE</scope>
</reference>
<feature type="region of interest" description="Disordered" evidence="2">
    <location>
        <begin position="78"/>
        <end position="107"/>
    </location>
</feature>
<proteinExistence type="predicted"/>
<evidence type="ECO:0000256" key="2">
    <source>
        <dbReference type="SAM" id="MobiDB-lite"/>
    </source>
</evidence>
<evidence type="ECO:0000313" key="4">
    <source>
        <dbReference type="Proteomes" id="UP000692954"/>
    </source>
</evidence>
<dbReference type="Proteomes" id="UP000692954">
    <property type="component" value="Unassembled WGS sequence"/>
</dbReference>
<gene>
    <name evidence="3" type="ORF">PSON_ATCC_30995.1.T0010313</name>
</gene>
<accession>A0A8S1JT68</accession>
<protein>
    <submittedName>
        <fullName evidence="3">Uncharacterized protein</fullName>
    </submittedName>
</protein>
<evidence type="ECO:0000256" key="1">
    <source>
        <dbReference type="SAM" id="Coils"/>
    </source>
</evidence>
<evidence type="ECO:0000313" key="3">
    <source>
        <dbReference type="EMBL" id="CAD8045843.1"/>
    </source>
</evidence>
<feature type="compositionally biased region" description="Polar residues" evidence="2">
    <location>
        <begin position="322"/>
        <end position="340"/>
    </location>
</feature>
<comment type="caution">
    <text evidence="3">The sequence shown here is derived from an EMBL/GenBank/DDBJ whole genome shotgun (WGS) entry which is preliminary data.</text>
</comment>
<dbReference type="OrthoDB" id="300510at2759"/>
<sequence length="739" mass="88321">MSSFTGFLVKKTIQDYPIRQQLGYYQDFQRQNLTLYINKKLADMRLSNGTNSVNAKSLVNLNIQTNIDTPNKVVKFKRRESQQQEGQSRPKTSYHKKQHKVQPKPEQKVASLINDELMRQSSTSSLYQEYKMANLKANLQKLQAQKKCNLIELNHVELSDDEQINYYLTELCRQHPEIDIGKLLDVDVEKVSFIQHQDKLTELIEKRINQEELDQIISKDEKNNLVKVYKESRYDQFEPEYSKKNKLKMTTFKKQKEIQDKLFAQIFEDEVQNKTQKVDLNKFFRAPSQQISNKIKRRLNYGINSKPLSHRQSPGISHFESRPQTALGTHTQSQTFLTTKQKWDGRGVDPETQQQMQDIIGYCVELEDGQKKEKKQFKRKMRKMDQEIQRSVRTVSEQFQNQDKQTIQHEEFQKFQSETQFKRKLIGFLMNQVPDKNEILSQKARKESTNKFIHKVNEDEQFSPNFIYIKYLNFQVVTLLKIKRFIQKICSQLKRVLLVKRIFSREISIKEATKEYSVNFYTEKAILYSYAQKSQEEKTWNKQKEKDNNFYNQRIIQSINDFDRDIQSRKRSFSTDLKPNDQYIINSLLLNQNHIKYEKYSFNSKFRRKNPFLQLANYQRELEKQKLINFHFVLMITVNILLNNYQSLQQKQYYILINSFNQRKTKLSCLFIFQLLYYLNLSLKLQFIEKNFLLINVNDSFTNLNSSILKKNSHSSCQQLILASRNKLNNTIKFFYKKY</sequence>
<name>A0A8S1JT68_9CILI</name>
<dbReference type="EMBL" id="CAJJDN010000001">
    <property type="protein sequence ID" value="CAD8045843.1"/>
    <property type="molecule type" value="Genomic_DNA"/>
</dbReference>
<keyword evidence="4" id="KW-1185">Reference proteome</keyword>
<dbReference type="AlphaFoldDB" id="A0A8S1JT68"/>
<feature type="compositionally biased region" description="Basic residues" evidence="2">
    <location>
        <begin position="92"/>
        <end position="102"/>
    </location>
</feature>